<dbReference type="Proteomes" id="UP000322667">
    <property type="component" value="Chromosome D02"/>
</dbReference>
<name>A0A5D2LW10_GOSTO</name>
<accession>A0A5D2LW10</accession>
<dbReference type="EMBL" id="CM017624">
    <property type="protein sequence ID" value="TYH83239.1"/>
    <property type="molecule type" value="Genomic_DNA"/>
</dbReference>
<organism evidence="1 2">
    <name type="scientific">Gossypium tomentosum</name>
    <name type="common">Hawaiian cotton</name>
    <name type="synonym">Gossypium sandvicense</name>
    <dbReference type="NCBI Taxonomy" id="34277"/>
    <lineage>
        <taxon>Eukaryota</taxon>
        <taxon>Viridiplantae</taxon>
        <taxon>Streptophyta</taxon>
        <taxon>Embryophyta</taxon>
        <taxon>Tracheophyta</taxon>
        <taxon>Spermatophyta</taxon>
        <taxon>Magnoliopsida</taxon>
        <taxon>eudicotyledons</taxon>
        <taxon>Gunneridae</taxon>
        <taxon>Pentapetalae</taxon>
        <taxon>rosids</taxon>
        <taxon>malvids</taxon>
        <taxon>Malvales</taxon>
        <taxon>Malvaceae</taxon>
        <taxon>Malvoideae</taxon>
        <taxon>Gossypium</taxon>
    </lineage>
</organism>
<sequence>MPKQIIGSKVAYLFQTNIRLSSREVVRLGRSSKLCQKISKPFTVLSDDLSKAIMESENWIGRVVADSFGLPDNVNDIHYGVACGNGIIFIFQQPTFLINDERDINDKLESHTNSEVVANESTILSKRSCFWAR</sequence>
<keyword evidence="2" id="KW-1185">Reference proteome</keyword>
<gene>
    <name evidence="1" type="ORF">ES332_D02G118300v1</name>
</gene>
<dbReference type="AlphaFoldDB" id="A0A5D2LW10"/>
<reference evidence="1 2" key="1">
    <citation type="submission" date="2019-07" db="EMBL/GenBank/DDBJ databases">
        <title>WGS assembly of Gossypium tomentosum.</title>
        <authorList>
            <person name="Chen Z.J."/>
            <person name="Sreedasyam A."/>
            <person name="Ando A."/>
            <person name="Song Q."/>
            <person name="De L."/>
            <person name="Hulse-Kemp A."/>
            <person name="Ding M."/>
            <person name="Ye W."/>
            <person name="Kirkbride R."/>
            <person name="Jenkins J."/>
            <person name="Plott C."/>
            <person name="Lovell J."/>
            <person name="Lin Y.-M."/>
            <person name="Vaughn R."/>
            <person name="Liu B."/>
            <person name="Li W."/>
            <person name="Simpson S."/>
            <person name="Scheffler B."/>
            <person name="Saski C."/>
            <person name="Grover C."/>
            <person name="Hu G."/>
            <person name="Conover J."/>
            <person name="Carlson J."/>
            <person name="Shu S."/>
            <person name="Boston L."/>
            <person name="Williams M."/>
            <person name="Peterson D."/>
            <person name="Mcgee K."/>
            <person name="Jones D."/>
            <person name="Wendel J."/>
            <person name="Stelly D."/>
            <person name="Grimwood J."/>
            <person name="Schmutz J."/>
        </authorList>
    </citation>
    <scope>NUCLEOTIDE SEQUENCE [LARGE SCALE GENOMIC DNA]</scope>
    <source>
        <strain evidence="1">7179.01</strain>
    </source>
</reference>
<protein>
    <submittedName>
        <fullName evidence="1">Uncharacterized protein</fullName>
    </submittedName>
</protein>
<evidence type="ECO:0000313" key="1">
    <source>
        <dbReference type="EMBL" id="TYH83239.1"/>
    </source>
</evidence>
<evidence type="ECO:0000313" key="2">
    <source>
        <dbReference type="Proteomes" id="UP000322667"/>
    </source>
</evidence>
<proteinExistence type="predicted"/>